<dbReference type="AlphaFoldDB" id="A0A5C3FJ49"/>
<comment type="caution">
    <text evidence="3">The sequence shown here is derived from an EMBL/GenBank/DDBJ whole genome shotgun (WGS) entry which is preliminary data.</text>
</comment>
<accession>A0A5C3FJ49</accession>
<dbReference type="Proteomes" id="UP000325008">
    <property type="component" value="Unassembled WGS sequence"/>
</dbReference>
<proteinExistence type="predicted"/>
<sequence>MTPEQAREKMTQQLVLRNASNAKTQLPTPPQTRVSQAVSTPPQASRVSQTVATPQPLSRSPLTLLPNATNQQVQLHFVPSNNSAFGSPWDQFSVAFLIKAIHFYDPEQHGDDSKRTKAWTAVANEVRTALQTHGLPRRNAKEMMALWRELSWHRENIEMYKDDLWEPHFDKYDHEVVRMMDEVIQSHRDRKYGRYSQPFSVVRQKALAAREENLASRRQQQALRDSISKWCPPQLTPTKQDQTTTTPSRSARPETSNDSPSDVVVYRKRPREAADEGKETSSDDPPAEAQQQSDAMLRTKEAEVRAIEDANVQRGEMLKIKEKQKDVQKEQLDAQQAQLDMTKQLIKMVEELKKEMRDLRNDVDHAQGQMAEGFKEKLRDLRHEVSHTQGQMAFMASMVPAMISGGGMAGRVPQPLARATPWRGKSPDPEEYCAPTAESSTEAAESPSSSKTPGSPPARRATRASTAAK</sequence>
<feature type="region of interest" description="Disordered" evidence="2">
    <location>
        <begin position="217"/>
        <end position="300"/>
    </location>
</feature>
<feature type="compositionally biased region" description="Basic and acidic residues" evidence="2">
    <location>
        <begin position="1"/>
        <end position="10"/>
    </location>
</feature>
<reference evidence="3" key="1">
    <citation type="submission" date="2018-03" db="EMBL/GenBank/DDBJ databases">
        <authorList>
            <person name="Guldener U."/>
        </authorList>
    </citation>
    <scope>NUCLEOTIDE SEQUENCE [LARGE SCALE GENOMIC DNA]</scope>
    <source>
        <strain evidence="3">ATCC34888</strain>
    </source>
</reference>
<gene>
    <name evidence="3" type="ORF">PSANT_01861</name>
</gene>
<evidence type="ECO:0000256" key="1">
    <source>
        <dbReference type="SAM" id="Coils"/>
    </source>
</evidence>
<feature type="compositionally biased region" description="Low complexity" evidence="2">
    <location>
        <begin position="232"/>
        <end position="247"/>
    </location>
</feature>
<evidence type="ECO:0000313" key="3">
    <source>
        <dbReference type="EMBL" id="SPO44176.1"/>
    </source>
</evidence>
<protein>
    <submittedName>
        <fullName evidence="3">Uncharacterized protein</fullName>
    </submittedName>
</protein>
<feature type="region of interest" description="Disordered" evidence="2">
    <location>
        <begin position="1"/>
        <end position="60"/>
    </location>
</feature>
<dbReference type="OrthoDB" id="10300673at2759"/>
<feature type="compositionally biased region" description="Polar residues" evidence="2">
    <location>
        <begin position="11"/>
        <end position="60"/>
    </location>
</feature>
<evidence type="ECO:0000313" key="4">
    <source>
        <dbReference type="Proteomes" id="UP000325008"/>
    </source>
</evidence>
<feature type="coiled-coil region" evidence="1">
    <location>
        <begin position="318"/>
        <end position="369"/>
    </location>
</feature>
<evidence type="ECO:0000256" key="2">
    <source>
        <dbReference type="SAM" id="MobiDB-lite"/>
    </source>
</evidence>
<dbReference type="RefSeq" id="XP_014658234.1">
    <property type="nucleotide sequence ID" value="XM_014802748.1"/>
</dbReference>
<keyword evidence="4" id="KW-1185">Reference proteome</keyword>
<dbReference type="EMBL" id="OOIQ01000003">
    <property type="protein sequence ID" value="SPO44176.1"/>
    <property type="molecule type" value="Genomic_DNA"/>
</dbReference>
<feature type="region of interest" description="Disordered" evidence="2">
    <location>
        <begin position="410"/>
        <end position="469"/>
    </location>
</feature>
<feature type="compositionally biased region" description="Low complexity" evidence="2">
    <location>
        <begin position="434"/>
        <end position="469"/>
    </location>
</feature>
<keyword evidence="1" id="KW-0175">Coiled coil</keyword>
<name>A0A5C3FJ49_PSEA2</name>
<organism evidence="3 4">
    <name type="scientific">Pseudozyma antarctica</name>
    <name type="common">Yeast</name>
    <name type="synonym">Candida antarctica</name>
    <dbReference type="NCBI Taxonomy" id="84753"/>
    <lineage>
        <taxon>Eukaryota</taxon>
        <taxon>Fungi</taxon>
        <taxon>Dikarya</taxon>
        <taxon>Basidiomycota</taxon>
        <taxon>Ustilaginomycotina</taxon>
        <taxon>Ustilaginomycetes</taxon>
        <taxon>Ustilaginales</taxon>
        <taxon>Ustilaginaceae</taxon>
        <taxon>Moesziomyces</taxon>
    </lineage>
</organism>
<feature type="compositionally biased region" description="Basic and acidic residues" evidence="2">
    <location>
        <begin position="271"/>
        <end position="281"/>
    </location>
</feature>